<evidence type="ECO:0000259" key="5">
    <source>
        <dbReference type="Pfam" id="PF01878"/>
    </source>
</evidence>
<dbReference type="CDD" id="cd21133">
    <property type="entry name" value="EVE"/>
    <property type="match status" value="1"/>
</dbReference>
<reference evidence="6 8" key="1">
    <citation type="submission" date="2020-01" db="EMBL/GenBank/DDBJ databases">
        <authorList>
            <consortium name="DOE Joint Genome Institute"/>
            <person name="Haridas S."/>
            <person name="Albert R."/>
            <person name="Binder M."/>
            <person name="Bloem J."/>
            <person name="Labutti K."/>
            <person name="Salamov A."/>
            <person name="Andreopoulos B."/>
            <person name="Baker S.E."/>
            <person name="Barry K."/>
            <person name="Bills G."/>
            <person name="Bluhm B.H."/>
            <person name="Cannon C."/>
            <person name="Castanera R."/>
            <person name="Culley D.E."/>
            <person name="Daum C."/>
            <person name="Ezra D."/>
            <person name="Gonzalez J.B."/>
            <person name="Henrissat B."/>
            <person name="Kuo A."/>
            <person name="Liang C."/>
            <person name="Lipzen A."/>
            <person name="Lutzoni F."/>
            <person name="Magnuson J."/>
            <person name="Mondo S."/>
            <person name="Nolan M."/>
            <person name="Ohm R."/>
            <person name="Pangilinan J."/>
            <person name="Park H.-J."/>
            <person name="Ramirez L."/>
            <person name="Alfaro M."/>
            <person name="Sun H."/>
            <person name="Tritt A."/>
            <person name="Yoshinaga Y."/>
            <person name="Zwiers L.-H."/>
            <person name="Turgeon B.G."/>
            <person name="Goodwin S.B."/>
            <person name="Spatafora J.W."/>
            <person name="Crous P.W."/>
            <person name="Grigoriev I.V."/>
        </authorList>
    </citation>
    <scope>NUCLEOTIDE SEQUENCE</scope>
    <source>
        <strain evidence="6 8">CBS 781.70</strain>
    </source>
</reference>
<dbReference type="GO" id="GO:0005634">
    <property type="term" value="C:nucleus"/>
    <property type="evidence" value="ECO:0007669"/>
    <property type="project" value="UniProtKB-SubCell"/>
</dbReference>
<dbReference type="FunFam" id="3.10.590.10:FF:000003">
    <property type="entry name" value="Thymocyte nuclear protein 1"/>
    <property type="match status" value="1"/>
</dbReference>
<keyword evidence="3" id="KW-0597">Phosphoprotein</keyword>
<dbReference type="Gene3D" id="3.10.590.10">
    <property type="entry name" value="ph1033 like domains"/>
    <property type="match status" value="1"/>
</dbReference>
<dbReference type="OrthoDB" id="41445at2759"/>
<dbReference type="PANTHER" id="PTHR14087">
    <property type="entry name" value="THYMOCYTE NUCLEAR PROTEIN 1"/>
    <property type="match status" value="1"/>
</dbReference>
<evidence type="ECO:0000313" key="8">
    <source>
        <dbReference type="RefSeq" id="XP_033538483.1"/>
    </source>
</evidence>
<feature type="domain" description="EVE" evidence="5">
    <location>
        <begin position="1"/>
        <end position="159"/>
    </location>
</feature>
<evidence type="ECO:0000313" key="6">
    <source>
        <dbReference type="EMBL" id="KAF1816852.1"/>
    </source>
</evidence>
<protein>
    <recommendedName>
        <fullName evidence="2">Thymocyte nuclear protein 1</fullName>
    </recommendedName>
</protein>
<evidence type="ECO:0000256" key="3">
    <source>
        <dbReference type="ARBA" id="ARBA00022553"/>
    </source>
</evidence>
<evidence type="ECO:0000313" key="7">
    <source>
        <dbReference type="Proteomes" id="UP000504638"/>
    </source>
</evidence>
<gene>
    <name evidence="6 8" type="ORF">P152DRAFT_370761</name>
</gene>
<dbReference type="InterPro" id="IPR052181">
    <property type="entry name" value="5hmC_binding"/>
</dbReference>
<accession>A0A6G1GFT1</accession>
<dbReference type="AlphaFoldDB" id="A0A6G1GFT1"/>
<evidence type="ECO:0000256" key="4">
    <source>
        <dbReference type="ARBA" id="ARBA00023242"/>
    </source>
</evidence>
<name>A0A6G1GFT1_9PEZI</name>
<evidence type="ECO:0000256" key="2">
    <source>
        <dbReference type="ARBA" id="ARBA00014654"/>
    </source>
</evidence>
<dbReference type="PANTHER" id="PTHR14087:SF7">
    <property type="entry name" value="THYMOCYTE NUCLEAR PROTEIN 1"/>
    <property type="match status" value="1"/>
</dbReference>
<dbReference type="Pfam" id="PF01878">
    <property type="entry name" value="EVE"/>
    <property type="match status" value="1"/>
</dbReference>
<organism evidence="6">
    <name type="scientific">Eremomyces bilateralis CBS 781.70</name>
    <dbReference type="NCBI Taxonomy" id="1392243"/>
    <lineage>
        <taxon>Eukaryota</taxon>
        <taxon>Fungi</taxon>
        <taxon>Dikarya</taxon>
        <taxon>Ascomycota</taxon>
        <taxon>Pezizomycotina</taxon>
        <taxon>Dothideomycetes</taxon>
        <taxon>Dothideomycetes incertae sedis</taxon>
        <taxon>Eremomycetales</taxon>
        <taxon>Eremomycetaceae</taxon>
        <taxon>Eremomyces</taxon>
    </lineage>
</organism>
<comment type="subcellular location">
    <subcellularLocation>
        <location evidence="1">Nucleus</location>
    </subcellularLocation>
</comment>
<feature type="non-terminal residue" evidence="6">
    <location>
        <position position="1"/>
    </location>
</feature>
<dbReference type="Proteomes" id="UP000504638">
    <property type="component" value="Unplaced"/>
</dbReference>
<reference evidence="8" key="2">
    <citation type="submission" date="2020-04" db="EMBL/GenBank/DDBJ databases">
        <authorList>
            <consortium name="NCBI Genome Project"/>
        </authorList>
    </citation>
    <scope>NUCLEOTIDE SEQUENCE</scope>
    <source>
        <strain evidence="8">CBS 781.70</strain>
    </source>
</reference>
<keyword evidence="7" id="KW-1185">Reference proteome</keyword>
<dbReference type="InterPro" id="IPR047197">
    <property type="entry name" value="THYN1-like_EVE"/>
</dbReference>
<reference evidence="8" key="3">
    <citation type="submission" date="2025-04" db="UniProtKB">
        <authorList>
            <consortium name="RefSeq"/>
        </authorList>
    </citation>
    <scope>IDENTIFICATION</scope>
    <source>
        <strain evidence="8">CBS 781.70</strain>
    </source>
</reference>
<dbReference type="EMBL" id="ML975149">
    <property type="protein sequence ID" value="KAF1816852.1"/>
    <property type="molecule type" value="Genomic_DNA"/>
</dbReference>
<keyword evidence="4" id="KW-0539">Nucleus</keyword>
<feature type="non-terminal residue" evidence="6">
    <location>
        <position position="160"/>
    </location>
</feature>
<dbReference type="InterPro" id="IPR002740">
    <property type="entry name" value="EVE_domain"/>
</dbReference>
<sequence length="160" mass="18140">YWLMKAEPETRIEKGKDVKFSIDDLKDCIEPEPWTGVRNYVARNNMQSMKKGELAFFYHSNIKVPGIAGICKIVEEATVDDSAFDPEDPYFDPKSNPEKPRWFCVKVSFIRKFPALVPLSVLQSHAKDGGPLAKMEAAVLRRAPSVSKVSADQWEFVMSL</sequence>
<dbReference type="RefSeq" id="XP_033538483.1">
    <property type="nucleotide sequence ID" value="XM_033675510.1"/>
</dbReference>
<dbReference type="SUPFAM" id="SSF88697">
    <property type="entry name" value="PUA domain-like"/>
    <property type="match status" value="1"/>
</dbReference>
<evidence type="ECO:0000256" key="1">
    <source>
        <dbReference type="ARBA" id="ARBA00004123"/>
    </source>
</evidence>
<proteinExistence type="predicted"/>
<dbReference type="GeneID" id="54416080"/>
<dbReference type="InterPro" id="IPR015947">
    <property type="entry name" value="PUA-like_sf"/>
</dbReference>